<dbReference type="InterPro" id="IPR051553">
    <property type="entry name" value="Ran_GTPase-activating"/>
</dbReference>
<dbReference type="Gene3D" id="2.130.10.30">
    <property type="entry name" value="Regulator of chromosome condensation 1/beta-lactamase-inhibitor protein II"/>
    <property type="match status" value="1"/>
</dbReference>
<dbReference type="PROSITE" id="PS00626">
    <property type="entry name" value="RCC1_2"/>
    <property type="match status" value="2"/>
</dbReference>
<dbReference type="OrthoDB" id="61110at2759"/>
<protein>
    <recommendedName>
        <fullName evidence="5">RCC1-like domain-containing protein</fullName>
    </recommendedName>
</protein>
<feature type="repeat" description="RCC1" evidence="3">
    <location>
        <begin position="142"/>
        <end position="196"/>
    </location>
</feature>
<feature type="repeat" description="RCC1" evidence="3">
    <location>
        <begin position="385"/>
        <end position="442"/>
    </location>
</feature>
<dbReference type="PROSITE" id="PS50012">
    <property type="entry name" value="RCC1_3"/>
    <property type="match status" value="6"/>
</dbReference>
<keyword evidence="7" id="KW-1185">Reference proteome</keyword>
<feature type="repeat" description="RCC1" evidence="3">
    <location>
        <begin position="277"/>
        <end position="329"/>
    </location>
</feature>
<feature type="compositionally biased region" description="Basic residues" evidence="4">
    <location>
        <begin position="52"/>
        <end position="62"/>
    </location>
</feature>
<organism evidence="6 7">
    <name type="scientific">Talaromyces atroroseus</name>
    <dbReference type="NCBI Taxonomy" id="1441469"/>
    <lineage>
        <taxon>Eukaryota</taxon>
        <taxon>Fungi</taxon>
        <taxon>Dikarya</taxon>
        <taxon>Ascomycota</taxon>
        <taxon>Pezizomycotina</taxon>
        <taxon>Eurotiomycetes</taxon>
        <taxon>Eurotiomycetidae</taxon>
        <taxon>Eurotiales</taxon>
        <taxon>Trichocomaceae</taxon>
        <taxon>Talaromyces</taxon>
        <taxon>Talaromyces sect. Trachyspermi</taxon>
    </lineage>
</organism>
<dbReference type="STRING" id="1441469.A0A225AY44"/>
<proteinExistence type="predicted"/>
<evidence type="ECO:0000259" key="5">
    <source>
        <dbReference type="Pfam" id="PF25390"/>
    </source>
</evidence>
<dbReference type="RefSeq" id="XP_020118528.1">
    <property type="nucleotide sequence ID" value="XM_020268382.1"/>
</dbReference>
<feature type="repeat" description="RCC1" evidence="3">
    <location>
        <begin position="330"/>
        <end position="384"/>
    </location>
</feature>
<dbReference type="Pfam" id="PF25390">
    <property type="entry name" value="WD40_RLD"/>
    <property type="match status" value="1"/>
</dbReference>
<dbReference type="Proteomes" id="UP000214365">
    <property type="component" value="Unassembled WGS sequence"/>
</dbReference>
<keyword evidence="1" id="KW-0344">Guanine-nucleotide releasing factor</keyword>
<reference evidence="6 7" key="1">
    <citation type="submission" date="2015-06" db="EMBL/GenBank/DDBJ databases">
        <title>Talaromyces atroroseus IBT 11181 draft genome.</title>
        <authorList>
            <person name="Rasmussen K.B."/>
            <person name="Rasmussen S."/>
            <person name="Petersen B."/>
            <person name="Sicheritz-Ponten T."/>
            <person name="Mortensen U.H."/>
            <person name="Thrane U."/>
        </authorList>
    </citation>
    <scope>NUCLEOTIDE SEQUENCE [LARGE SCALE GENOMIC DNA]</scope>
    <source>
        <strain evidence="6 7">IBT 11181</strain>
    </source>
</reference>
<dbReference type="InterPro" id="IPR000408">
    <property type="entry name" value="Reg_chr_condens"/>
</dbReference>
<evidence type="ECO:0000256" key="3">
    <source>
        <dbReference type="PROSITE-ProRule" id="PRU00235"/>
    </source>
</evidence>
<dbReference type="SUPFAM" id="SSF50985">
    <property type="entry name" value="RCC1/BLIP-II"/>
    <property type="match status" value="1"/>
</dbReference>
<keyword evidence="2" id="KW-0677">Repeat</keyword>
<feature type="compositionally biased region" description="Low complexity" evidence="4">
    <location>
        <begin position="8"/>
        <end position="51"/>
    </location>
</feature>
<dbReference type="PRINTS" id="PR00633">
    <property type="entry name" value="RCCNDNSATION"/>
</dbReference>
<evidence type="ECO:0000256" key="2">
    <source>
        <dbReference type="ARBA" id="ARBA00022737"/>
    </source>
</evidence>
<evidence type="ECO:0000256" key="4">
    <source>
        <dbReference type="SAM" id="MobiDB-lite"/>
    </source>
</evidence>
<feature type="compositionally biased region" description="Basic and acidic residues" evidence="4">
    <location>
        <begin position="78"/>
        <end position="89"/>
    </location>
</feature>
<name>A0A225AY44_TALAT</name>
<gene>
    <name evidence="6" type="ORF">UA08_06096</name>
</gene>
<dbReference type="GO" id="GO:0005085">
    <property type="term" value="F:guanyl-nucleotide exchange factor activity"/>
    <property type="evidence" value="ECO:0007669"/>
    <property type="project" value="TreeGrafter"/>
</dbReference>
<feature type="region of interest" description="Disordered" evidence="4">
    <location>
        <begin position="1"/>
        <end position="131"/>
    </location>
</feature>
<dbReference type="InterPro" id="IPR009091">
    <property type="entry name" value="RCC1/BLIP-II"/>
</dbReference>
<feature type="repeat" description="RCC1" evidence="3">
    <location>
        <begin position="443"/>
        <end position="506"/>
    </location>
</feature>
<dbReference type="GO" id="GO:0005737">
    <property type="term" value="C:cytoplasm"/>
    <property type="evidence" value="ECO:0007669"/>
    <property type="project" value="TreeGrafter"/>
</dbReference>
<dbReference type="PROSITE" id="PS00625">
    <property type="entry name" value="RCC1_1"/>
    <property type="match status" value="1"/>
</dbReference>
<dbReference type="PANTHER" id="PTHR45982">
    <property type="entry name" value="REGULATOR OF CHROMOSOME CONDENSATION"/>
    <property type="match status" value="1"/>
</dbReference>
<dbReference type="AlphaFoldDB" id="A0A225AY44"/>
<feature type="repeat" description="RCC1" evidence="3">
    <location>
        <begin position="197"/>
        <end position="276"/>
    </location>
</feature>
<dbReference type="GeneID" id="31005852"/>
<evidence type="ECO:0000256" key="1">
    <source>
        <dbReference type="ARBA" id="ARBA00022658"/>
    </source>
</evidence>
<accession>A0A225AY44</accession>
<sequence length="577" mass="60864">MPPKRTAKAAAPKAATAKPATKTRGRPAATKPATAAVATAAAVKKTAPAKKSTTKTTKKTIQSKKPLQEAKANTSAKRKADADLEEKPQSKRQKKQVAEKTKPSTTAKRVIKKPTTRAPKPAPAPKPPKKKVVINTAPTTRLDVFAFGSNSFAELGMGDTFKKAECPRAKFNTVLSEAGVVQISAGGMHGIALTHDSKVLTWGVNDQGALGRDTTWEGGLVDMDKAEESDSDEDEEIEVNPKEATPTAIDLSGVEPGTVFTQVVAADSASFALTDDGLVYGWGTFRNSNGVWGFSPDVQVQRTPTLVTGIKDVTKLAAGSNHVLALLTDGSVHSWGSGEQDQLARRLVERHAKIQGLVPQKVGSRRGFVDIAAGADHSFAVYKDGSVYGWGLNNYGQTGIPAKAGESEAGVLKPTVIPSLKGQSKITQIAAGNFNSLAITEKNEILVWGRIDNHATGIDPTTLSKDDVIFDERDRPRILANATPIPNLEVTYATYGTEHAIAITKDGKAYSWGFNSSNQTGQPGDDVKVATLIDSKAVQGKSFIWAGAGGQYGMIASTSGPATADKEETTKPEAASA</sequence>
<evidence type="ECO:0000313" key="7">
    <source>
        <dbReference type="Proteomes" id="UP000214365"/>
    </source>
</evidence>
<dbReference type="EMBL" id="LFMY01000009">
    <property type="protein sequence ID" value="OKL58407.1"/>
    <property type="molecule type" value="Genomic_DNA"/>
</dbReference>
<dbReference type="PANTHER" id="PTHR45982:SF1">
    <property type="entry name" value="REGULATOR OF CHROMOSOME CONDENSATION"/>
    <property type="match status" value="1"/>
</dbReference>
<dbReference type="InterPro" id="IPR058923">
    <property type="entry name" value="RCC1-like_dom"/>
</dbReference>
<evidence type="ECO:0000313" key="6">
    <source>
        <dbReference type="EMBL" id="OKL58407.1"/>
    </source>
</evidence>
<comment type="caution">
    <text evidence="6">The sequence shown here is derived from an EMBL/GenBank/DDBJ whole genome shotgun (WGS) entry which is preliminary data.</text>
</comment>
<feature type="domain" description="RCC1-like" evidence="5">
    <location>
        <begin position="143"/>
        <end position="554"/>
    </location>
</feature>